<dbReference type="CDD" id="cd00038">
    <property type="entry name" value="CAP_ED"/>
    <property type="match status" value="1"/>
</dbReference>
<keyword evidence="6" id="KW-0547">Nucleotide-binding</keyword>
<dbReference type="InterPro" id="IPR018490">
    <property type="entry name" value="cNMP-bd_dom_sf"/>
</dbReference>
<keyword evidence="14" id="KW-0636">Prenylation</keyword>
<comment type="similarity">
    <text evidence="2">Belongs to the small GTPase superfamily. Rab family.</text>
</comment>
<dbReference type="GO" id="GO:0046872">
    <property type="term" value="F:metal ion binding"/>
    <property type="evidence" value="ECO:0007669"/>
    <property type="project" value="UniProtKB-KW"/>
</dbReference>
<feature type="region of interest" description="Disordered" evidence="20">
    <location>
        <begin position="420"/>
        <end position="472"/>
    </location>
</feature>
<evidence type="ECO:0000256" key="5">
    <source>
        <dbReference type="ARBA" id="ARBA00022723"/>
    </source>
</evidence>
<dbReference type="GO" id="GO:0086091">
    <property type="term" value="P:regulation of heart rate by cardiac conduction"/>
    <property type="evidence" value="ECO:0007669"/>
    <property type="project" value="TreeGrafter"/>
</dbReference>
<dbReference type="SMART" id="SM00173">
    <property type="entry name" value="RAS"/>
    <property type="match status" value="1"/>
</dbReference>
<dbReference type="InterPro" id="IPR000595">
    <property type="entry name" value="cNMP-bd_dom"/>
</dbReference>
<dbReference type="GO" id="GO:0086013">
    <property type="term" value="P:membrane repolarization during cardiac muscle cell action potential"/>
    <property type="evidence" value="ECO:0007669"/>
    <property type="project" value="TreeGrafter"/>
</dbReference>
<evidence type="ECO:0000256" key="6">
    <source>
        <dbReference type="ARBA" id="ARBA00022741"/>
    </source>
</evidence>
<dbReference type="EC" id="3.6.5.2" evidence="3"/>
<dbReference type="GO" id="GO:0005886">
    <property type="term" value="C:plasma membrane"/>
    <property type="evidence" value="ECO:0007669"/>
    <property type="project" value="TreeGrafter"/>
</dbReference>
<dbReference type="InterPro" id="IPR014710">
    <property type="entry name" value="RmlC-like_jellyroll"/>
</dbReference>
<dbReference type="SMART" id="SM00176">
    <property type="entry name" value="RAN"/>
    <property type="match status" value="1"/>
</dbReference>
<evidence type="ECO:0000256" key="17">
    <source>
        <dbReference type="ARBA" id="ARBA00058763"/>
    </source>
</evidence>
<evidence type="ECO:0000256" key="11">
    <source>
        <dbReference type="ARBA" id="ARBA00023134"/>
    </source>
</evidence>
<feature type="region of interest" description="Disordered" evidence="20">
    <location>
        <begin position="235"/>
        <end position="281"/>
    </location>
</feature>
<keyword evidence="23" id="KW-1185">Reference proteome</keyword>
<keyword evidence="13" id="KW-0449">Lipoprotein</keyword>
<keyword evidence="9" id="KW-0653">Protein transport</keyword>
<evidence type="ECO:0000256" key="14">
    <source>
        <dbReference type="ARBA" id="ARBA00023289"/>
    </source>
</evidence>
<dbReference type="Pfam" id="PF00071">
    <property type="entry name" value="Ras"/>
    <property type="match status" value="1"/>
</dbReference>
<evidence type="ECO:0000256" key="2">
    <source>
        <dbReference type="ARBA" id="ARBA00006270"/>
    </source>
</evidence>
<feature type="compositionally biased region" description="Polar residues" evidence="20">
    <location>
        <begin position="364"/>
        <end position="389"/>
    </location>
</feature>
<dbReference type="SMART" id="SM00100">
    <property type="entry name" value="cNMP"/>
    <property type="match status" value="1"/>
</dbReference>
<evidence type="ECO:0000256" key="8">
    <source>
        <dbReference type="ARBA" id="ARBA00022842"/>
    </source>
</evidence>
<reference evidence="22" key="1">
    <citation type="submission" date="2023-07" db="EMBL/GenBank/DDBJ databases">
        <title>Chromosome-level Genome Assembly of Striped Snakehead (Channa striata).</title>
        <authorList>
            <person name="Liu H."/>
        </authorList>
    </citation>
    <scope>NUCLEOTIDE SEQUENCE</scope>
    <source>
        <strain evidence="22">Gz</strain>
        <tissue evidence="22">Muscle</tissue>
    </source>
</reference>
<dbReference type="InterPro" id="IPR050818">
    <property type="entry name" value="KCNH_animal-type"/>
</dbReference>
<dbReference type="InterPro" id="IPR027417">
    <property type="entry name" value="P-loop_NTPase"/>
</dbReference>
<comment type="cofactor">
    <cofactor evidence="1">
        <name>Mg(2+)</name>
        <dbReference type="ChEBI" id="CHEBI:18420"/>
    </cofactor>
</comment>
<keyword evidence="12" id="KW-0472">Membrane</keyword>
<dbReference type="FunFam" id="3.40.50.300:FF:000707">
    <property type="entry name" value="RAB36, member RAS oncogene family"/>
    <property type="match status" value="1"/>
</dbReference>
<dbReference type="PANTHER" id="PTHR10217:SF506">
    <property type="entry name" value="POTASSIUM VOLTAGE-GATED CHANNEL SUBFAMILY H MEMBER 2"/>
    <property type="match status" value="1"/>
</dbReference>
<evidence type="ECO:0000256" key="13">
    <source>
        <dbReference type="ARBA" id="ARBA00023288"/>
    </source>
</evidence>
<keyword evidence="5" id="KW-0479">Metal-binding</keyword>
<keyword evidence="11" id="KW-0342">GTP-binding</keyword>
<evidence type="ECO:0000256" key="15">
    <source>
        <dbReference type="ARBA" id="ARBA00037794"/>
    </source>
</evidence>
<dbReference type="PANTHER" id="PTHR10217">
    <property type="entry name" value="VOLTAGE AND LIGAND GATED POTASSIUM CHANNEL"/>
    <property type="match status" value="1"/>
</dbReference>
<keyword evidence="8" id="KW-0460">Magnesium</keyword>
<evidence type="ECO:0000256" key="7">
    <source>
        <dbReference type="ARBA" id="ARBA00022801"/>
    </source>
</evidence>
<accession>A0AA88SSP6</accession>
<dbReference type="EMBL" id="JAUPFM010000008">
    <property type="protein sequence ID" value="KAK2843973.1"/>
    <property type="molecule type" value="Genomic_DNA"/>
</dbReference>
<comment type="catalytic activity">
    <reaction evidence="16">
        <text>GTP + H2O = GDP + phosphate + H(+)</text>
        <dbReference type="Rhea" id="RHEA:19669"/>
        <dbReference type="ChEBI" id="CHEBI:15377"/>
        <dbReference type="ChEBI" id="CHEBI:15378"/>
        <dbReference type="ChEBI" id="CHEBI:37565"/>
        <dbReference type="ChEBI" id="CHEBI:43474"/>
        <dbReference type="ChEBI" id="CHEBI:58189"/>
        <dbReference type="EC" id="3.6.5.2"/>
    </reaction>
    <physiologicalReaction direction="left-to-right" evidence="16">
        <dbReference type="Rhea" id="RHEA:19670"/>
    </physiologicalReaction>
</comment>
<dbReference type="Proteomes" id="UP001187415">
    <property type="component" value="Unassembled WGS sequence"/>
</dbReference>
<evidence type="ECO:0000256" key="16">
    <source>
        <dbReference type="ARBA" id="ARBA00047660"/>
    </source>
</evidence>
<dbReference type="PROSITE" id="PS50042">
    <property type="entry name" value="CNMP_BINDING_3"/>
    <property type="match status" value="1"/>
</dbReference>
<dbReference type="NCBIfam" id="TIGR00231">
    <property type="entry name" value="small_GTP"/>
    <property type="match status" value="1"/>
</dbReference>
<evidence type="ECO:0000313" key="23">
    <source>
        <dbReference type="Proteomes" id="UP001187415"/>
    </source>
</evidence>
<dbReference type="Gene3D" id="3.40.50.300">
    <property type="entry name" value="P-loop containing nucleotide triphosphate hydrolases"/>
    <property type="match status" value="1"/>
</dbReference>
<dbReference type="PROSITE" id="PS51419">
    <property type="entry name" value="RAB"/>
    <property type="match status" value="1"/>
</dbReference>
<evidence type="ECO:0000256" key="9">
    <source>
        <dbReference type="ARBA" id="ARBA00022927"/>
    </source>
</evidence>
<evidence type="ECO:0000256" key="19">
    <source>
        <dbReference type="SAM" id="Coils"/>
    </source>
</evidence>
<dbReference type="GO" id="GO:0005242">
    <property type="term" value="F:inward rectifier potassium channel activity"/>
    <property type="evidence" value="ECO:0007669"/>
    <property type="project" value="TreeGrafter"/>
</dbReference>
<dbReference type="GO" id="GO:0015031">
    <property type="term" value="P:protein transport"/>
    <property type="evidence" value="ECO:0007669"/>
    <property type="project" value="UniProtKB-KW"/>
</dbReference>
<comment type="subcellular location">
    <subcellularLocation>
        <location evidence="15">Golgi apparatus membrane</location>
        <topology evidence="15">Lipid-anchor</topology>
    </subcellularLocation>
</comment>
<dbReference type="GO" id="GO:0003925">
    <property type="term" value="F:G protein activity"/>
    <property type="evidence" value="ECO:0007669"/>
    <property type="project" value="UniProtKB-EC"/>
</dbReference>
<evidence type="ECO:0000256" key="3">
    <source>
        <dbReference type="ARBA" id="ARBA00011984"/>
    </source>
</evidence>
<keyword evidence="4" id="KW-0813">Transport</keyword>
<protein>
    <recommendedName>
        <fullName evidence="18">Ras-related protein Rab-36</fullName>
        <ecNumber evidence="3">3.6.5.2</ecNumber>
    </recommendedName>
</protein>
<keyword evidence="7" id="KW-0378">Hydrolase</keyword>
<dbReference type="Gene3D" id="2.60.120.10">
    <property type="entry name" value="Jelly Rolls"/>
    <property type="match status" value="1"/>
</dbReference>
<keyword evidence="10" id="KW-0333">Golgi apparatus</keyword>
<dbReference type="GO" id="GO:0005525">
    <property type="term" value="F:GTP binding"/>
    <property type="evidence" value="ECO:0007669"/>
    <property type="project" value="UniProtKB-KW"/>
</dbReference>
<proteinExistence type="inferred from homology"/>
<feature type="compositionally biased region" description="Pro residues" evidence="20">
    <location>
        <begin position="350"/>
        <end position="360"/>
    </location>
</feature>
<dbReference type="PRINTS" id="PR00449">
    <property type="entry name" value="RASTRNSFRMNG"/>
</dbReference>
<evidence type="ECO:0000256" key="18">
    <source>
        <dbReference type="ARBA" id="ARBA00067830"/>
    </source>
</evidence>
<dbReference type="SMART" id="SM00174">
    <property type="entry name" value="RHO"/>
    <property type="match status" value="1"/>
</dbReference>
<evidence type="ECO:0000256" key="1">
    <source>
        <dbReference type="ARBA" id="ARBA00001946"/>
    </source>
</evidence>
<organism evidence="22 23">
    <name type="scientific">Channa striata</name>
    <name type="common">Snakehead murrel</name>
    <name type="synonym">Ophicephalus striatus</name>
    <dbReference type="NCBI Taxonomy" id="64152"/>
    <lineage>
        <taxon>Eukaryota</taxon>
        <taxon>Metazoa</taxon>
        <taxon>Chordata</taxon>
        <taxon>Craniata</taxon>
        <taxon>Vertebrata</taxon>
        <taxon>Euteleostomi</taxon>
        <taxon>Actinopterygii</taxon>
        <taxon>Neopterygii</taxon>
        <taxon>Teleostei</taxon>
        <taxon>Neoteleostei</taxon>
        <taxon>Acanthomorphata</taxon>
        <taxon>Anabantaria</taxon>
        <taxon>Anabantiformes</taxon>
        <taxon>Channoidei</taxon>
        <taxon>Channidae</taxon>
        <taxon>Channa</taxon>
    </lineage>
</organism>
<feature type="region of interest" description="Disordered" evidence="20">
    <location>
        <begin position="181"/>
        <end position="213"/>
    </location>
</feature>
<feature type="compositionally biased region" description="Low complexity" evidence="20">
    <location>
        <begin position="260"/>
        <end position="272"/>
    </location>
</feature>
<gene>
    <name evidence="22" type="ORF">Q5P01_010632</name>
</gene>
<dbReference type="GO" id="GO:0060307">
    <property type="term" value="P:regulation of ventricular cardiac muscle cell membrane repolarization"/>
    <property type="evidence" value="ECO:0007669"/>
    <property type="project" value="TreeGrafter"/>
</dbReference>
<feature type="region of interest" description="Disordered" evidence="20">
    <location>
        <begin position="337"/>
        <end position="389"/>
    </location>
</feature>
<dbReference type="SUPFAM" id="SSF52540">
    <property type="entry name" value="P-loop containing nucleoside triphosphate hydrolases"/>
    <property type="match status" value="1"/>
</dbReference>
<evidence type="ECO:0000259" key="21">
    <source>
        <dbReference type="PROSITE" id="PS50042"/>
    </source>
</evidence>
<dbReference type="GO" id="GO:0000139">
    <property type="term" value="C:Golgi membrane"/>
    <property type="evidence" value="ECO:0007669"/>
    <property type="project" value="UniProtKB-SubCell"/>
</dbReference>
<feature type="compositionally biased region" description="Pro residues" evidence="20">
    <location>
        <begin position="250"/>
        <end position="259"/>
    </location>
</feature>
<feature type="compositionally biased region" description="Polar residues" evidence="20">
    <location>
        <begin position="195"/>
        <end position="208"/>
    </location>
</feature>
<feature type="coiled-coil region" evidence="19">
    <location>
        <begin position="288"/>
        <end position="315"/>
    </location>
</feature>
<feature type="compositionally biased region" description="Basic and acidic residues" evidence="20">
    <location>
        <begin position="454"/>
        <end position="468"/>
    </location>
</feature>
<comment type="function">
    <text evidence="17">The small GTPases Rab are key regulators of intracellular membrane trafficking, from the formation of transport vesicles to their fusion with membranes. Rabs cycle between an inactive GDP-bound form and an active GTP-bound form that is able to recruit to membranes different sets of downstream effectors directly responsible for vesicle formation, movement, tethering and fusion.</text>
</comment>
<dbReference type="AlphaFoldDB" id="A0AA88SSP6"/>
<evidence type="ECO:0000256" key="12">
    <source>
        <dbReference type="ARBA" id="ARBA00023136"/>
    </source>
</evidence>
<evidence type="ECO:0000256" key="4">
    <source>
        <dbReference type="ARBA" id="ARBA00022448"/>
    </source>
</evidence>
<evidence type="ECO:0000256" key="20">
    <source>
        <dbReference type="SAM" id="MobiDB-lite"/>
    </source>
</evidence>
<dbReference type="InterPro" id="IPR005225">
    <property type="entry name" value="Small_GTP-bd"/>
</dbReference>
<name>A0AA88SSP6_CHASR</name>
<sequence length="752" mass="84077">MRFKTTHAPPGDTIVHAGDLITDLYFISRGSIEILKEDVVLAILGKNDIFGEPINLSVLQGKSRADVRALTYCDLHKIHREDILEVLDMYPEFSEYFWSNLDITFNLRDLKNEAAGLLIGVDCEGFSRPQRRHKLSSTQTGDTISTRRLRAASRCRRRCRNWKQQDSQKKGDQILYSRVFSSENEEDDSEVASPAQMSTMASTNTTRCPETARKERTCNSLTGVSNIFMFDSDSREEQRFQEAPCSHSLPSPPPQPPCQQLPELPSSSQVPSTSPPFPLPPVISRRHKVELENRLEVLQQQITRLESRISADIRTIVQLLQRQMPIIPPSYSALTLSANTPSSSVLSPTDPSPPGTPKPAFPTDKSSTTSPHQWQIHKNQQNLPESDSSVLRDIVSSPDTSVFQSVFHSPNLTENIFTSAPAQTSTQSSSSALAQPASLHVSSSYPHPSPPGCHDNEVLSRKRPDSPLHRATQSETFSTQAAMHGNRNGTMLVPPPISRDRLIGEFPKCYTPEASLQLKKDWDMHTKAACSDRAARQQPWDRQKMSKVVIVGDLNVGKTCLINRFCKDVFERDYKATIGVDFEIERFEISGAPFSLQIWDTAGQEKFKCIASAYYRGAQVIITVFDMADIKSLDHTRQWLEEAMSENDPDSCFIFLVGTKNDLLPSEERQRTESDAIKIATEMQAEFWAVSAKTGDNVQRFFFRVAALAFEKCILKDRENGATVGIGQGVDIKSDCASLEEAAPQDTRRSCC</sequence>
<evidence type="ECO:0000256" key="10">
    <source>
        <dbReference type="ARBA" id="ARBA00023034"/>
    </source>
</evidence>
<keyword evidence="19" id="KW-0175">Coiled coil</keyword>
<evidence type="ECO:0000313" key="22">
    <source>
        <dbReference type="EMBL" id="KAK2843973.1"/>
    </source>
</evidence>
<dbReference type="Pfam" id="PF00027">
    <property type="entry name" value="cNMP_binding"/>
    <property type="match status" value="1"/>
</dbReference>
<dbReference type="SMART" id="SM00175">
    <property type="entry name" value="RAB"/>
    <property type="match status" value="1"/>
</dbReference>
<feature type="compositionally biased region" description="Low complexity" evidence="20">
    <location>
        <begin position="420"/>
        <end position="446"/>
    </location>
</feature>
<comment type="caution">
    <text evidence="22">The sequence shown here is derived from an EMBL/GenBank/DDBJ whole genome shotgun (WGS) entry which is preliminary data.</text>
</comment>
<dbReference type="SUPFAM" id="SSF51206">
    <property type="entry name" value="cAMP-binding domain-like"/>
    <property type="match status" value="1"/>
</dbReference>
<feature type="compositionally biased region" description="Polar residues" evidence="20">
    <location>
        <begin position="337"/>
        <end position="346"/>
    </location>
</feature>
<feature type="domain" description="Cyclic nucleotide-binding" evidence="21">
    <location>
        <begin position="1"/>
        <end position="87"/>
    </location>
</feature>
<dbReference type="InterPro" id="IPR001806">
    <property type="entry name" value="Small_GTPase"/>
</dbReference>
<dbReference type="PROSITE" id="PS51421">
    <property type="entry name" value="RAS"/>
    <property type="match status" value="1"/>
</dbReference>